<dbReference type="Pfam" id="PF01814">
    <property type="entry name" value="Hemerythrin"/>
    <property type="match status" value="1"/>
</dbReference>
<reference evidence="2 3" key="1">
    <citation type="submission" date="2020-03" db="EMBL/GenBank/DDBJ databases">
        <title>Metagenomic, metatranscriptomic, and metabolomic analyses revealed the key microbes and metabolic features during the fermentation of ganjang, Korean traditional soy sauce.</title>
        <authorList>
            <person name="Chun B.H."/>
            <person name="Jeon C.O."/>
        </authorList>
    </citation>
    <scope>NUCLEOTIDE SEQUENCE [LARGE SCALE GENOMIC DNA]</scope>
    <source>
        <strain evidence="2 3">KG14</strain>
    </source>
</reference>
<evidence type="ECO:0000313" key="2">
    <source>
        <dbReference type="EMBL" id="NWN92623.1"/>
    </source>
</evidence>
<keyword evidence="3" id="KW-1185">Reference proteome</keyword>
<gene>
    <name evidence="2" type="ORF">HLV39_14090</name>
</gene>
<dbReference type="PANTHER" id="PTHR35585">
    <property type="entry name" value="HHE DOMAIN PROTEIN (AFU_ORTHOLOGUE AFUA_4G00730)"/>
    <property type="match status" value="1"/>
</dbReference>
<sequence>MNVFEALREDHDIQRKLLELLAETTGDEESRRQGFKALKTELTGHAAAEEQCFYAHLMQHEQTQDKARHSVAEHHDIDECLEKLEETDYSSPEWLKSLKELQHLVTHHLDEEEQEVFQMAGKVLTDKQKSDLAGQYRQEMRKRRNE</sequence>
<dbReference type="PANTHER" id="PTHR35585:SF1">
    <property type="entry name" value="HHE DOMAIN PROTEIN (AFU_ORTHOLOGUE AFUA_4G00730)"/>
    <property type="match status" value="1"/>
</dbReference>
<dbReference type="InterPro" id="IPR012312">
    <property type="entry name" value="Hemerythrin-like"/>
</dbReference>
<feature type="domain" description="Hemerythrin-like" evidence="1">
    <location>
        <begin position="4"/>
        <end position="120"/>
    </location>
</feature>
<dbReference type="Proteomes" id="UP000536442">
    <property type="component" value="Unassembled WGS sequence"/>
</dbReference>
<protein>
    <submittedName>
        <fullName evidence="2">Hemerythrin domain-containing protein</fullName>
    </submittedName>
</protein>
<accession>A0A851HUD8</accession>
<evidence type="ECO:0000313" key="3">
    <source>
        <dbReference type="Proteomes" id="UP000536442"/>
    </source>
</evidence>
<dbReference type="Gene3D" id="1.20.120.520">
    <property type="entry name" value="nmb1532 protein domain like"/>
    <property type="match status" value="1"/>
</dbReference>
<comment type="caution">
    <text evidence="2">The sequence shown here is derived from an EMBL/GenBank/DDBJ whole genome shotgun (WGS) entry which is preliminary data.</text>
</comment>
<evidence type="ECO:0000259" key="1">
    <source>
        <dbReference type="Pfam" id="PF01814"/>
    </source>
</evidence>
<dbReference type="AlphaFoldDB" id="A0A851HUD8"/>
<name>A0A851HUD8_9GAMM</name>
<organism evidence="2 3">
    <name type="scientific">Marinobacter adhaerens</name>
    <dbReference type="NCBI Taxonomy" id="1033846"/>
    <lineage>
        <taxon>Bacteria</taxon>
        <taxon>Pseudomonadati</taxon>
        <taxon>Pseudomonadota</taxon>
        <taxon>Gammaproteobacteria</taxon>
        <taxon>Pseudomonadales</taxon>
        <taxon>Marinobacteraceae</taxon>
        <taxon>Marinobacter</taxon>
    </lineage>
</organism>
<dbReference type="CDD" id="cd12108">
    <property type="entry name" value="Hr-like"/>
    <property type="match status" value="1"/>
</dbReference>
<proteinExistence type="predicted"/>
<dbReference type="EMBL" id="JABEVQ010000007">
    <property type="protein sequence ID" value="NWN92623.1"/>
    <property type="molecule type" value="Genomic_DNA"/>
</dbReference>